<feature type="compositionally biased region" description="Basic and acidic residues" evidence="5">
    <location>
        <begin position="301"/>
        <end position="311"/>
    </location>
</feature>
<accession>A0AAV8RQ87</accession>
<comment type="caution">
    <text evidence="7">The sequence shown here is derived from an EMBL/GenBank/DDBJ whole genome shotgun (WGS) entry which is preliminary data.</text>
</comment>
<dbReference type="EMBL" id="JAQQAF010000002">
    <property type="protein sequence ID" value="KAJ8503955.1"/>
    <property type="molecule type" value="Genomic_DNA"/>
</dbReference>
<dbReference type="InterPro" id="IPR044817">
    <property type="entry name" value="SBP-like"/>
</dbReference>
<dbReference type="Pfam" id="PF03110">
    <property type="entry name" value="SBP"/>
    <property type="match status" value="1"/>
</dbReference>
<dbReference type="GO" id="GO:0008270">
    <property type="term" value="F:zinc ion binding"/>
    <property type="evidence" value="ECO:0007669"/>
    <property type="project" value="UniProtKB-KW"/>
</dbReference>
<keyword evidence="1" id="KW-0479">Metal-binding</keyword>
<evidence type="ECO:0000313" key="8">
    <source>
        <dbReference type="Proteomes" id="UP001222027"/>
    </source>
</evidence>
<keyword evidence="2 4" id="KW-0863">Zinc-finger</keyword>
<dbReference type="Pfam" id="PF26102">
    <property type="entry name" value="Ig_SPL7"/>
    <property type="match status" value="1"/>
</dbReference>
<keyword evidence="3" id="KW-0862">Zinc</keyword>
<feature type="domain" description="SBP-type" evidence="6">
    <location>
        <begin position="152"/>
        <end position="229"/>
    </location>
</feature>
<name>A0AAV8RQ87_ENSVE</name>
<gene>
    <name evidence="7" type="ORF">OPV22_004841</name>
</gene>
<dbReference type="PANTHER" id="PTHR31251:SF108">
    <property type="entry name" value="SQUAMOSA PROMOTER-BINDING-LIKE PROTEIN 7"/>
    <property type="match status" value="1"/>
</dbReference>
<dbReference type="InterPro" id="IPR004333">
    <property type="entry name" value="SBP_dom"/>
</dbReference>
<dbReference type="Proteomes" id="UP001222027">
    <property type="component" value="Unassembled WGS sequence"/>
</dbReference>
<feature type="compositionally biased region" description="Basic residues" evidence="5">
    <location>
        <begin position="219"/>
        <end position="230"/>
    </location>
</feature>
<feature type="region of interest" description="Disordered" evidence="5">
    <location>
        <begin position="288"/>
        <end position="315"/>
    </location>
</feature>
<organism evidence="7 8">
    <name type="scientific">Ensete ventricosum</name>
    <name type="common">Abyssinian banana</name>
    <name type="synonym">Musa ensete</name>
    <dbReference type="NCBI Taxonomy" id="4639"/>
    <lineage>
        <taxon>Eukaryota</taxon>
        <taxon>Viridiplantae</taxon>
        <taxon>Streptophyta</taxon>
        <taxon>Embryophyta</taxon>
        <taxon>Tracheophyta</taxon>
        <taxon>Spermatophyta</taxon>
        <taxon>Magnoliopsida</taxon>
        <taxon>Liliopsida</taxon>
        <taxon>Zingiberales</taxon>
        <taxon>Musaceae</taxon>
        <taxon>Ensete</taxon>
    </lineage>
</organism>
<evidence type="ECO:0000256" key="1">
    <source>
        <dbReference type="ARBA" id="ARBA00022723"/>
    </source>
</evidence>
<dbReference type="InterPro" id="IPR036893">
    <property type="entry name" value="SBP_sf"/>
</dbReference>
<sequence>MPSRIRLSLLPFARASSSYYRVGFLQMEAQEVVAGGESIAAAFEWGGLLDFVVDHDEDSSIFPPWTMGASDPPMPTPPPHTATLPLLRPPSALAGEGSAVARKRDPRFVCSNFLGGRTPCSCPAEKEDAGTTGAAGGERKRATKARAAPVVAFRCQVPRCEADIGELKGYHRRHRVCLRCACASSVVLDGESKRYCQQCGKFHLLSDFDEGKRSCRRKLEHHNKRRRRRHADSTSMTEQDREPQRGLQADECGTAEMLDGLACQTDEKVVTSKLIVPFESDDGYDQQTNYGSGVLPFPVSDETRNEEKAENSKSPISSTLCNSKSAYSSVCPTGRISFKLYDWNPAEFPRKLRHQVFKWLSSMPVELEGYIRPGCTILTIFIAMPEFMWEKLSQNTVSCIRYLVYAPDSLLTGRGNIHIYLCNTIVQILEDQTPLMSTRMDVQVPRLHYVYPTFFEAGQPVEFIACGSNLNKPKFRFFVSFAGKYLGLYQEEITPRKVNDMDSICHCEHQMFRINIPQTDSDVFGPAFIEVENKLGISNFIPILFGNKLICSEFEKIYRKVCDDCCLDDIYRTTDADATSRSCESFVSKQTGISALLLDFAWVIRNPVLEKREELLSSTNAWRLIRLSKFLLQTESFNLLEIVLHYLDGINLASLKCKANDTWDDDWCLLLNYMNQAREILSQRRTYHMRLEWGSEKSSFGSDFSQSYGDFDRKNNVLHGNQDTRRRNKDGGDQEEHDATPLLMSQRNQIPDCLHPKAGLWRTSLTRKTSMHVAVLVAVSAVVCFSACLALFHPNEVVEDIAGVVKEAFVCLMTSNNGEHPFPHSLSHTSSLQVDP</sequence>
<proteinExistence type="predicted"/>
<evidence type="ECO:0000256" key="5">
    <source>
        <dbReference type="SAM" id="MobiDB-lite"/>
    </source>
</evidence>
<evidence type="ECO:0000256" key="3">
    <source>
        <dbReference type="ARBA" id="ARBA00022833"/>
    </source>
</evidence>
<evidence type="ECO:0000313" key="7">
    <source>
        <dbReference type="EMBL" id="KAJ8503955.1"/>
    </source>
</evidence>
<evidence type="ECO:0000256" key="4">
    <source>
        <dbReference type="PROSITE-ProRule" id="PRU00470"/>
    </source>
</evidence>
<keyword evidence="8" id="KW-1185">Reference proteome</keyword>
<dbReference type="GO" id="GO:0003677">
    <property type="term" value="F:DNA binding"/>
    <property type="evidence" value="ECO:0007669"/>
    <property type="project" value="InterPro"/>
</dbReference>
<dbReference type="GO" id="GO:0005634">
    <property type="term" value="C:nucleus"/>
    <property type="evidence" value="ECO:0007669"/>
    <property type="project" value="InterPro"/>
</dbReference>
<reference evidence="7 8" key="1">
    <citation type="submission" date="2022-12" db="EMBL/GenBank/DDBJ databases">
        <title>Chromosome-scale assembly of the Ensete ventricosum genome.</title>
        <authorList>
            <person name="Dussert Y."/>
            <person name="Stocks J."/>
            <person name="Wendawek A."/>
            <person name="Woldeyes F."/>
            <person name="Nichols R.A."/>
            <person name="Borrell J.S."/>
        </authorList>
    </citation>
    <scope>NUCLEOTIDE SEQUENCE [LARGE SCALE GENOMIC DNA]</scope>
    <source>
        <strain evidence="8">cv. Maze</strain>
        <tissue evidence="7">Seeds</tissue>
    </source>
</reference>
<protein>
    <recommendedName>
        <fullName evidence="6">SBP-type domain-containing protein</fullName>
    </recommendedName>
</protein>
<evidence type="ECO:0000259" key="6">
    <source>
        <dbReference type="PROSITE" id="PS51141"/>
    </source>
</evidence>
<dbReference type="PROSITE" id="PS51141">
    <property type="entry name" value="ZF_SBP"/>
    <property type="match status" value="1"/>
</dbReference>
<feature type="region of interest" description="Disordered" evidence="5">
    <location>
        <begin position="219"/>
        <end position="246"/>
    </location>
</feature>
<dbReference type="SUPFAM" id="SSF103612">
    <property type="entry name" value="SBT domain"/>
    <property type="match status" value="1"/>
</dbReference>
<feature type="region of interest" description="Disordered" evidence="5">
    <location>
        <begin position="713"/>
        <end position="742"/>
    </location>
</feature>
<dbReference type="PANTHER" id="PTHR31251">
    <property type="entry name" value="SQUAMOSA PROMOTER-BINDING-LIKE PROTEIN 4"/>
    <property type="match status" value="1"/>
</dbReference>
<feature type="compositionally biased region" description="Basic and acidic residues" evidence="5">
    <location>
        <begin position="722"/>
        <end position="739"/>
    </location>
</feature>
<evidence type="ECO:0000256" key="2">
    <source>
        <dbReference type="ARBA" id="ARBA00022771"/>
    </source>
</evidence>
<dbReference type="Gene3D" id="4.10.1100.10">
    <property type="entry name" value="Transcription factor, SBP-box domain"/>
    <property type="match status" value="1"/>
</dbReference>
<dbReference type="AlphaFoldDB" id="A0AAV8RQ87"/>